<protein>
    <submittedName>
        <fullName evidence="1">Uncharacterized protein</fullName>
    </submittedName>
</protein>
<proteinExistence type="predicted"/>
<evidence type="ECO:0000313" key="1">
    <source>
        <dbReference type="EMBL" id="KAJ9101391.1"/>
    </source>
</evidence>
<reference evidence="1" key="1">
    <citation type="submission" date="2023-04" db="EMBL/GenBank/DDBJ databases">
        <title>Draft Genome sequencing of Naganishia species isolated from polar environments using Oxford Nanopore Technology.</title>
        <authorList>
            <person name="Leo P."/>
            <person name="Venkateswaran K."/>
        </authorList>
    </citation>
    <scope>NUCLEOTIDE SEQUENCE</scope>
    <source>
        <strain evidence="1">MNA-CCFEE 5261</strain>
    </source>
</reference>
<name>A0ACC2VQK4_9TREE</name>
<dbReference type="EMBL" id="JASBWR010000058">
    <property type="protein sequence ID" value="KAJ9101391.1"/>
    <property type="molecule type" value="Genomic_DNA"/>
</dbReference>
<keyword evidence="2" id="KW-1185">Reference proteome</keyword>
<accession>A0ACC2VQK4</accession>
<evidence type="ECO:0000313" key="2">
    <source>
        <dbReference type="Proteomes" id="UP001241377"/>
    </source>
</evidence>
<dbReference type="Proteomes" id="UP001241377">
    <property type="component" value="Unassembled WGS sequence"/>
</dbReference>
<sequence length="248" mass="27014">MLFLSGITLALAYATSSLALYIPGADDWTKLIPDSVPLAGSYDTIPFSFGIVVTPFEQIDGEYTEPSFHGPKLVTTTYTSTVITDGPKPTKAVSPVKQIWDGQIQNGPEDDCDDDDETYGYGKRNEVYDDCDSDDEDDSGLFSSPVFSVACLGENTLQMSLRGGILRDAQNRIGSIVSSHQFQFDGPLPQHGTLYANGWSVSSKGRLALGNSTTFYQCASGDFYNLYDKKIAYQCNPVTLEVVELISC</sequence>
<organism evidence="1 2">
    <name type="scientific">Naganishia cerealis</name>
    <dbReference type="NCBI Taxonomy" id="610337"/>
    <lineage>
        <taxon>Eukaryota</taxon>
        <taxon>Fungi</taxon>
        <taxon>Dikarya</taxon>
        <taxon>Basidiomycota</taxon>
        <taxon>Agaricomycotina</taxon>
        <taxon>Tremellomycetes</taxon>
        <taxon>Filobasidiales</taxon>
        <taxon>Filobasidiaceae</taxon>
        <taxon>Naganishia</taxon>
    </lineage>
</organism>
<comment type="caution">
    <text evidence="1">The sequence shown here is derived from an EMBL/GenBank/DDBJ whole genome shotgun (WGS) entry which is preliminary data.</text>
</comment>
<gene>
    <name evidence="1" type="ORF">QFC19_005164</name>
</gene>